<dbReference type="InterPro" id="IPR000305">
    <property type="entry name" value="GIY-YIG_endonuc"/>
</dbReference>
<dbReference type="AlphaFoldDB" id="A0A1F4NPZ7"/>
<evidence type="ECO:0000313" key="3">
    <source>
        <dbReference type="EMBL" id="OGB73446.1"/>
    </source>
</evidence>
<dbReference type="SMART" id="SM00465">
    <property type="entry name" value="GIYc"/>
    <property type="match status" value="1"/>
</dbReference>
<feature type="domain" description="GIY-YIG" evidence="2">
    <location>
        <begin position="2"/>
        <end position="77"/>
    </location>
</feature>
<comment type="caution">
    <text evidence="3">The sequence shown here is derived from an EMBL/GenBank/DDBJ whole genome shotgun (WGS) entry which is preliminary data.</text>
</comment>
<organism evidence="3 4">
    <name type="scientific">candidate division Kazan bacterium RIFCSPLOWO2_01_FULL_45_19</name>
    <dbReference type="NCBI Taxonomy" id="1798538"/>
    <lineage>
        <taxon>Bacteria</taxon>
        <taxon>Bacteria division Kazan-3B-28</taxon>
    </lineage>
</organism>
<dbReference type="CDD" id="cd10448">
    <property type="entry name" value="GIY-YIG_unchar_3"/>
    <property type="match status" value="1"/>
</dbReference>
<comment type="similarity">
    <text evidence="1">Belongs to the UPF0213 family.</text>
</comment>
<keyword evidence="3" id="KW-0378">Hydrolase</keyword>
<gene>
    <name evidence="3" type="ORF">A3K51_01110</name>
</gene>
<dbReference type="EMBL" id="METD01000001">
    <property type="protein sequence ID" value="OGB73446.1"/>
    <property type="molecule type" value="Genomic_DNA"/>
</dbReference>
<dbReference type="PROSITE" id="PS50164">
    <property type="entry name" value="GIY_YIG"/>
    <property type="match status" value="1"/>
</dbReference>
<dbReference type="PANTHER" id="PTHR34477">
    <property type="entry name" value="UPF0213 PROTEIN YHBQ"/>
    <property type="match status" value="1"/>
</dbReference>
<name>A0A1F4NPZ7_UNCK3</name>
<keyword evidence="3" id="KW-0540">Nuclease</keyword>
<dbReference type="Proteomes" id="UP000178085">
    <property type="component" value="Unassembled WGS sequence"/>
</dbReference>
<dbReference type="GO" id="GO:0004519">
    <property type="term" value="F:endonuclease activity"/>
    <property type="evidence" value="ECO:0007669"/>
    <property type="project" value="UniProtKB-KW"/>
</dbReference>
<evidence type="ECO:0000256" key="1">
    <source>
        <dbReference type="ARBA" id="ARBA00007435"/>
    </source>
</evidence>
<reference evidence="3 4" key="1">
    <citation type="journal article" date="2016" name="Nat. Commun.">
        <title>Thousands of microbial genomes shed light on interconnected biogeochemical processes in an aquifer system.</title>
        <authorList>
            <person name="Anantharaman K."/>
            <person name="Brown C.T."/>
            <person name="Hug L.A."/>
            <person name="Sharon I."/>
            <person name="Castelle C.J."/>
            <person name="Probst A.J."/>
            <person name="Thomas B.C."/>
            <person name="Singh A."/>
            <person name="Wilkins M.J."/>
            <person name="Karaoz U."/>
            <person name="Brodie E.L."/>
            <person name="Williams K.H."/>
            <person name="Hubbard S.S."/>
            <person name="Banfield J.F."/>
        </authorList>
    </citation>
    <scope>NUCLEOTIDE SEQUENCE [LARGE SCALE GENOMIC DNA]</scope>
</reference>
<accession>A0A1F4NPZ7</accession>
<proteinExistence type="inferred from homology"/>
<keyword evidence="3" id="KW-0255">Endonuclease</keyword>
<evidence type="ECO:0000259" key="2">
    <source>
        <dbReference type="PROSITE" id="PS50164"/>
    </source>
</evidence>
<sequence length="94" mass="11276">MKEYYVYIMASRSGVLYVGVTNDLNRRAYEHEHELIPGFSSKYKTQQLVYFESCLDVESAIAREKQFKGWRRSKKETLIQRMNPGWEDISMQWE</sequence>
<dbReference type="InterPro" id="IPR050190">
    <property type="entry name" value="UPF0213_domain"/>
</dbReference>
<dbReference type="PANTHER" id="PTHR34477:SF5">
    <property type="entry name" value="BSL5627 PROTEIN"/>
    <property type="match status" value="1"/>
</dbReference>
<dbReference type="Gene3D" id="3.40.1440.10">
    <property type="entry name" value="GIY-YIG endonuclease"/>
    <property type="match status" value="1"/>
</dbReference>
<protein>
    <submittedName>
        <fullName evidence="3">Endonuclease</fullName>
    </submittedName>
</protein>
<evidence type="ECO:0000313" key="4">
    <source>
        <dbReference type="Proteomes" id="UP000178085"/>
    </source>
</evidence>
<dbReference type="InterPro" id="IPR035901">
    <property type="entry name" value="GIY-YIG_endonuc_sf"/>
</dbReference>
<dbReference type="SUPFAM" id="SSF82771">
    <property type="entry name" value="GIY-YIG endonuclease"/>
    <property type="match status" value="1"/>
</dbReference>
<dbReference type="Pfam" id="PF01541">
    <property type="entry name" value="GIY-YIG"/>
    <property type="match status" value="1"/>
</dbReference>